<dbReference type="EMBL" id="MN706233">
    <property type="protein sequence ID" value="QNM38006.1"/>
    <property type="molecule type" value="Genomic_RNA"/>
</dbReference>
<dbReference type="EMBL" id="MN706237">
    <property type="protein sequence ID" value="QNM38026.1"/>
    <property type="molecule type" value="Genomic_RNA"/>
</dbReference>
<gene>
    <name evidence="6" type="primary">gp4</name>
</gene>
<evidence type="ECO:0000313" key="38">
    <source>
        <dbReference type="EMBL" id="QNM38051.1"/>
    </source>
</evidence>
<evidence type="ECO:0000313" key="20">
    <source>
        <dbReference type="EMBL" id="QNM37956.1"/>
    </source>
</evidence>
<dbReference type="EMBL" id="MN706236">
    <property type="protein sequence ID" value="QNM38021.1"/>
    <property type="molecule type" value="Genomic_RNA"/>
</dbReference>
<evidence type="ECO:0000313" key="8">
    <source>
        <dbReference type="EMBL" id="QLL27844.1"/>
    </source>
</evidence>
<evidence type="ECO:0000313" key="18">
    <source>
        <dbReference type="EMBL" id="QNM37946.1"/>
    </source>
</evidence>
<evidence type="ECO:0000313" key="4">
    <source>
        <dbReference type="EMBL" id="QDZ17059.1"/>
    </source>
</evidence>
<dbReference type="EMBL" id="MN706222">
    <property type="protein sequence ID" value="QNM37951.1"/>
    <property type="molecule type" value="Genomic_RNA"/>
</dbReference>
<dbReference type="EMBL" id="MN706235">
    <property type="protein sequence ID" value="QNM38016.1"/>
    <property type="molecule type" value="Genomic_RNA"/>
</dbReference>
<dbReference type="EMBL" id="MN822302">
    <property type="protein sequence ID" value="QLL27844.1"/>
    <property type="molecule type" value="Genomic_RNA"/>
</dbReference>
<sequence>MVHNGYFGRNPRMSSSQTQSPPTDVARRQQTGTAVRSEDNHRNQLENIAVGKLTKSEGAPAQQNVIIAKEVVINNHFNFN</sequence>
<feature type="compositionally biased region" description="Polar residues" evidence="1">
    <location>
        <begin position="12"/>
        <end position="34"/>
    </location>
</feature>
<dbReference type="EMBL" id="MN706220">
    <property type="protein sequence ID" value="QNM37941.1"/>
    <property type="molecule type" value="Genomic_RNA"/>
</dbReference>
<evidence type="ECO:0000313" key="27">
    <source>
        <dbReference type="EMBL" id="QNM37996.1"/>
    </source>
</evidence>
<dbReference type="EMBL" id="MN706241">
    <property type="protein sequence ID" value="QNM38046.1"/>
    <property type="molecule type" value="Genomic_RNA"/>
</dbReference>
<dbReference type="EMBL" id="MN706228">
    <property type="protein sequence ID" value="QNM37981.1"/>
    <property type="molecule type" value="Genomic_RNA"/>
</dbReference>
<dbReference type="EMBL" id="MN706238">
    <property type="protein sequence ID" value="QNM38031.1"/>
    <property type="molecule type" value="Genomic_RNA"/>
</dbReference>
<dbReference type="EMBL" id="MN706226">
    <property type="protein sequence ID" value="QNM37971.1"/>
    <property type="molecule type" value="Genomic_RNA"/>
</dbReference>
<dbReference type="EMBL" id="MN706227">
    <property type="protein sequence ID" value="QNM37976.1"/>
    <property type="molecule type" value="Genomic_RNA"/>
</dbReference>
<evidence type="ECO:0000313" key="21">
    <source>
        <dbReference type="EMBL" id="QNM37961.1"/>
    </source>
</evidence>
<dbReference type="EMBL" id="MN706214">
    <property type="protein sequence ID" value="QNM37911.1"/>
    <property type="molecule type" value="Genomic_RNA"/>
</dbReference>
<dbReference type="EMBL" id="MN756483">
    <property type="protein sequence ID" value="QGV13580.1"/>
    <property type="molecule type" value="Genomic_RNA"/>
</dbReference>
<accession>A0A5B8M9P5</accession>
<evidence type="ECO:0000313" key="33">
    <source>
        <dbReference type="EMBL" id="QNM38026.1"/>
    </source>
</evidence>
<dbReference type="EMBL" id="MN706240">
    <property type="protein sequence ID" value="QNM38041.1"/>
    <property type="molecule type" value="Genomic_RNA"/>
</dbReference>
<evidence type="ECO:0000313" key="16">
    <source>
        <dbReference type="EMBL" id="QNM37936.1"/>
    </source>
</evidence>
<evidence type="ECO:0000313" key="6">
    <source>
        <dbReference type="EMBL" id="QGV13580.1"/>
    </source>
</evidence>
<evidence type="ECO:0000313" key="29">
    <source>
        <dbReference type="EMBL" id="QNM38006.1"/>
    </source>
</evidence>
<evidence type="ECO:0000313" key="23">
    <source>
        <dbReference type="EMBL" id="QNM37971.1"/>
    </source>
</evidence>
<evidence type="ECO:0000313" key="37">
    <source>
        <dbReference type="EMBL" id="QNM38046.1"/>
    </source>
</evidence>
<dbReference type="EMBL" id="MN706215">
    <property type="protein sequence ID" value="QNM37916.1"/>
    <property type="molecule type" value="Genomic_RNA"/>
</dbReference>
<evidence type="ECO:0000313" key="14">
    <source>
        <dbReference type="EMBL" id="QNM37926.1"/>
    </source>
</evidence>
<dbReference type="EMBL" id="MK491606">
    <property type="protein sequence ID" value="QDZ17059.1"/>
    <property type="molecule type" value="Genomic_RNA"/>
</dbReference>
<dbReference type="EMBL" id="MN718732">
    <property type="protein sequence ID" value="QGV13570.1"/>
    <property type="molecule type" value="Genomic_RNA"/>
</dbReference>
<evidence type="ECO:0000313" key="28">
    <source>
        <dbReference type="EMBL" id="QNM38001.1"/>
    </source>
</evidence>
<dbReference type="EMBL" id="MN706224">
    <property type="protein sequence ID" value="QNM37961.1"/>
    <property type="molecule type" value="Genomic_RNA"/>
</dbReference>
<dbReference type="EMBL" id="MK491605">
    <property type="protein sequence ID" value="QDZ17054.1"/>
    <property type="molecule type" value="Genomic_RNA"/>
</dbReference>
<evidence type="ECO:0000313" key="22">
    <source>
        <dbReference type="EMBL" id="QNM37966.1"/>
    </source>
</evidence>
<feature type="region of interest" description="Disordered" evidence="1">
    <location>
        <begin position="1"/>
        <end position="51"/>
    </location>
</feature>
<dbReference type="EMBL" id="MN706219">
    <property type="protein sequence ID" value="QNM37936.1"/>
    <property type="molecule type" value="Genomic_RNA"/>
</dbReference>
<evidence type="ECO:0000313" key="31">
    <source>
        <dbReference type="EMBL" id="QNM38016.1"/>
    </source>
</evidence>
<dbReference type="EMBL" id="MN706234">
    <property type="protein sequence ID" value="QNM38011.1"/>
    <property type="molecule type" value="Genomic_RNA"/>
</dbReference>
<dbReference type="EMBL" id="MN706239">
    <property type="protein sequence ID" value="QNM38036.1"/>
    <property type="molecule type" value="Genomic_RNA"/>
</dbReference>
<dbReference type="EMBL" id="MN706225">
    <property type="protein sequence ID" value="QNM37966.1"/>
    <property type="molecule type" value="Genomic_RNA"/>
</dbReference>
<dbReference type="EMBL" id="MK491604">
    <property type="protein sequence ID" value="QDZ17050.1"/>
    <property type="molecule type" value="Genomic_RNA"/>
</dbReference>
<evidence type="ECO:0000313" key="35">
    <source>
        <dbReference type="EMBL" id="QNM38036.1"/>
    </source>
</evidence>
<evidence type="ECO:0000313" key="19">
    <source>
        <dbReference type="EMBL" id="QNM37951.1"/>
    </source>
</evidence>
<reference evidence="7" key="3">
    <citation type="submission" date="2019-12" db="EMBL/GenBank/DDBJ databases">
        <title>Distribution and diversity of viruses in maize (Zea mays) in the United Republic of Tanzania.</title>
        <authorList>
            <person name="Massawe D.P."/>
            <person name="Stewart L.R."/>
        </authorList>
    </citation>
    <scope>NUCLEOTIDE SEQUENCE</scope>
    <source>
        <strain evidence="9">MCMV Babati10-TZA</strain>
        <strain evidence="6">MCMV Butiama13-TZA</strain>
        <strain evidence="8">MCMV Meru11-TZA</strain>
        <strain evidence="7">MCMV Sengerema15-TZA</strain>
        <strain evidence="5">MCMV_Babati09-TZA</strain>
    </source>
</reference>
<name>A0A5B8M9P5_MCMV</name>
<evidence type="ECO:0000313" key="2">
    <source>
        <dbReference type="EMBL" id="QDZ17050.1"/>
    </source>
</evidence>
<evidence type="ECO:0000313" key="13">
    <source>
        <dbReference type="EMBL" id="QNM37921.1"/>
    </source>
</evidence>
<organismHost>
    <name type="scientific">Zea mays</name>
    <name type="common">Maize</name>
    <dbReference type="NCBI Taxonomy" id="4577"/>
</organismHost>
<evidence type="ECO:0000313" key="11">
    <source>
        <dbReference type="EMBL" id="QNM37911.1"/>
    </source>
</evidence>
<dbReference type="EMBL" id="MN822303">
    <property type="protein sequence ID" value="QLL27849.1"/>
    <property type="molecule type" value="Genomic_RNA"/>
</dbReference>
<dbReference type="EMBL" id="MN706223">
    <property type="protein sequence ID" value="QNM37956.1"/>
    <property type="molecule type" value="Genomic_RNA"/>
</dbReference>
<evidence type="ECO:0000313" key="15">
    <source>
        <dbReference type="EMBL" id="QNM37931.1"/>
    </source>
</evidence>
<evidence type="ECO:0000313" key="3">
    <source>
        <dbReference type="EMBL" id="QDZ17054.1"/>
    </source>
</evidence>
<dbReference type="EMBL" id="MN706221">
    <property type="protein sequence ID" value="QNM37946.1"/>
    <property type="molecule type" value="Genomic_RNA"/>
</dbReference>
<reference evidence="10" key="2">
    <citation type="submission" date="2019-11" db="EMBL/GenBank/DDBJ databases">
        <title>Diversity and distribution of MLND associated viruses in Tanzania.</title>
        <authorList>
            <person name="Read D.A."/>
            <person name="Featherston J."/>
            <person name="Rees D.J.G."/>
            <person name="Thompson G.D."/>
            <person name="Roberts R."/>
            <person name="Flett B.C."/>
            <person name="Mashingaidze K."/>
            <person name="Pietersen G."/>
            <person name="Kiula B."/>
            <person name="Kullaya A."/>
            <person name="Mbega E.R."/>
        </authorList>
    </citation>
    <scope>NUCLEOTIDE SEQUENCE</scope>
    <source>
        <strain evidence="10">16-0056</strain>
        <strain evidence="11">16-0057</strain>
        <strain evidence="12">16-0059</strain>
        <strain evidence="13">16-0060</strain>
        <strain evidence="14">16-0062</strain>
        <strain evidence="15">16-0064</strain>
        <strain evidence="16">16-0065</strain>
        <strain evidence="20">16-0071</strain>
        <strain evidence="21">16-0074</strain>
        <strain evidence="22">16-0075</strain>
        <strain evidence="23">16-0076</strain>
        <strain evidence="24">16-0077</strain>
        <strain evidence="25">16-0078</strain>
        <strain evidence="26">16-0079</strain>
        <strain evidence="17">16-0084</strain>
        <strain evidence="18">16-0087</strain>
        <strain evidence="27">16-0091</strain>
        <strain evidence="19">16-0092</strain>
        <strain evidence="28">16-0101</strain>
        <strain evidence="29">16-0104</strain>
        <strain evidence="30">16-0111</strain>
        <strain evidence="31">16-0112</strain>
        <strain evidence="32">16-0114</strain>
        <strain evidence="33">16-0115</strain>
        <strain evidence="34">16-0121</strain>
        <strain evidence="35">16-0124</strain>
        <strain evidence="36">16-0128</strain>
        <strain evidence="37">16-0130</strain>
        <strain evidence="38">16-0131</strain>
    </source>
</reference>
<evidence type="ECO:0000313" key="24">
    <source>
        <dbReference type="EMBL" id="QNM37976.1"/>
    </source>
</evidence>
<dbReference type="EMBL" id="MN822301">
    <property type="protein sequence ID" value="QLL27839.1"/>
    <property type="molecule type" value="Genomic_RNA"/>
</dbReference>
<evidence type="ECO:0000313" key="26">
    <source>
        <dbReference type="EMBL" id="QNM37986.1"/>
    </source>
</evidence>
<protein>
    <submittedName>
        <fullName evidence="4">p31</fullName>
    </submittedName>
    <submittedName>
        <fullName evidence="10">p7 protein</fullName>
    </submittedName>
</protein>
<proteinExistence type="predicted"/>
<reference evidence="4" key="1">
    <citation type="submission" date="2019-02" db="EMBL/GenBank/DDBJ databases">
        <title>Small RNA transcriptome profiling in identification and development of markers for detection of maize lethal necrosis causing viruses.</title>
        <authorList>
            <person name="Tonui R.K."/>
            <person name="Alakonya A.E."/>
            <person name="Kasili R.W."/>
            <person name="Runo S.M."/>
            <person name="Masanga J.O."/>
        </authorList>
    </citation>
    <scope>NUCLEOTIDE SEQUENCE</scope>
    <source>
        <strain evidence="4">MCMVBOMET</strain>
        <strain evidence="3">MCMVKER</strain>
        <strain evidence="2">MCMVNYA</strain>
    </source>
</reference>
<evidence type="ECO:0000313" key="34">
    <source>
        <dbReference type="EMBL" id="QNM38031.1"/>
    </source>
</evidence>
<dbReference type="EMBL" id="MN706217">
    <property type="protein sequence ID" value="QNM37926.1"/>
    <property type="molecule type" value="Genomic_RNA"/>
</dbReference>
<dbReference type="EMBL" id="MN706231">
    <property type="protein sequence ID" value="QNM37996.1"/>
    <property type="molecule type" value="Genomic_RNA"/>
</dbReference>
<dbReference type="EMBL" id="MN706218">
    <property type="protein sequence ID" value="QNM37931.1"/>
    <property type="molecule type" value="Genomic_RNA"/>
</dbReference>
<evidence type="ECO:0000313" key="30">
    <source>
        <dbReference type="EMBL" id="QNM38011.1"/>
    </source>
</evidence>
<dbReference type="EMBL" id="MN706213">
    <property type="protein sequence ID" value="QNM37906.1"/>
    <property type="molecule type" value="Genomic_RNA"/>
</dbReference>
<evidence type="ECO:0000313" key="5">
    <source>
        <dbReference type="EMBL" id="QGV13570.1"/>
    </source>
</evidence>
<dbReference type="EMBL" id="MN706242">
    <property type="protein sequence ID" value="QNM38051.1"/>
    <property type="molecule type" value="Genomic_RNA"/>
</dbReference>
<organism evidence="4">
    <name type="scientific">Maize chlorotic mottle virus</name>
    <name type="common">MCMV</name>
    <dbReference type="NCBI Taxonomy" id="12138"/>
    <lineage>
        <taxon>Viruses</taxon>
        <taxon>Riboviria</taxon>
        <taxon>Orthornavirae</taxon>
        <taxon>Kitrinoviricota</taxon>
        <taxon>Tolucaviricetes</taxon>
        <taxon>Tolivirales</taxon>
        <taxon>Tombusviridae</taxon>
        <taxon>Procedovirinae</taxon>
        <taxon>Machlomovirus</taxon>
        <taxon>Machlomovirus zeae</taxon>
    </lineage>
</organism>
<dbReference type="EMBL" id="MN706232">
    <property type="protein sequence ID" value="QNM38001.1"/>
    <property type="molecule type" value="Genomic_RNA"/>
</dbReference>
<dbReference type="EMBL" id="MN706216">
    <property type="protein sequence ID" value="QNM37921.1"/>
    <property type="molecule type" value="Genomic_RNA"/>
</dbReference>
<dbReference type="EMBL" id="MN706229">
    <property type="protein sequence ID" value="QNM37986.1"/>
    <property type="molecule type" value="Genomic_RNA"/>
</dbReference>
<evidence type="ECO:0000313" key="25">
    <source>
        <dbReference type="EMBL" id="QNM37981.1"/>
    </source>
</evidence>
<evidence type="ECO:0000313" key="9">
    <source>
        <dbReference type="EMBL" id="QLL27849.1"/>
    </source>
</evidence>
<evidence type="ECO:0000313" key="10">
    <source>
        <dbReference type="EMBL" id="QNM37906.1"/>
    </source>
</evidence>
<evidence type="ECO:0000313" key="17">
    <source>
        <dbReference type="EMBL" id="QNM37941.1"/>
    </source>
</evidence>
<evidence type="ECO:0000313" key="32">
    <source>
        <dbReference type="EMBL" id="QNM38021.1"/>
    </source>
</evidence>
<evidence type="ECO:0000313" key="36">
    <source>
        <dbReference type="EMBL" id="QNM38041.1"/>
    </source>
</evidence>
<evidence type="ECO:0000313" key="7">
    <source>
        <dbReference type="EMBL" id="QLL27839.1"/>
    </source>
</evidence>
<evidence type="ECO:0000256" key="1">
    <source>
        <dbReference type="SAM" id="MobiDB-lite"/>
    </source>
</evidence>
<evidence type="ECO:0000313" key="12">
    <source>
        <dbReference type="EMBL" id="QNM37916.1"/>
    </source>
</evidence>